<name>A0A9W7CBH4_9STRA</name>
<organism evidence="3 4">
    <name type="scientific">Triparma strigata</name>
    <dbReference type="NCBI Taxonomy" id="1606541"/>
    <lineage>
        <taxon>Eukaryota</taxon>
        <taxon>Sar</taxon>
        <taxon>Stramenopiles</taxon>
        <taxon>Ochrophyta</taxon>
        <taxon>Bolidophyceae</taxon>
        <taxon>Parmales</taxon>
        <taxon>Triparmaceae</taxon>
        <taxon>Triparma</taxon>
    </lineage>
</organism>
<proteinExistence type="predicted"/>
<reference evidence="4" key="1">
    <citation type="journal article" date="2023" name="Commun. Biol.">
        <title>Genome analysis of Parmales, the sister group of diatoms, reveals the evolutionary specialization of diatoms from phago-mixotrophs to photoautotrophs.</title>
        <authorList>
            <person name="Ban H."/>
            <person name="Sato S."/>
            <person name="Yoshikawa S."/>
            <person name="Yamada K."/>
            <person name="Nakamura Y."/>
            <person name="Ichinomiya M."/>
            <person name="Sato N."/>
            <person name="Blanc-Mathieu R."/>
            <person name="Endo H."/>
            <person name="Kuwata A."/>
            <person name="Ogata H."/>
        </authorList>
    </citation>
    <scope>NUCLEOTIDE SEQUENCE [LARGE SCALE GENOMIC DNA]</scope>
    <source>
        <strain evidence="4">NIES 3701</strain>
    </source>
</reference>
<feature type="signal peptide" evidence="1">
    <location>
        <begin position="1"/>
        <end position="22"/>
    </location>
</feature>
<dbReference type="AlphaFoldDB" id="A0A9W7CBH4"/>
<dbReference type="SUPFAM" id="SSF53474">
    <property type="entry name" value="alpha/beta-Hydrolases"/>
    <property type="match status" value="1"/>
</dbReference>
<sequence length="282" mass="29986">MLRSQFSLSLLSAFGLFSLACGANTHRGPFEVSKEDVDVEGYVCGGDQGAVVYYPSNSDNPSPLISFAHGYKAGGDKVDPSYKTLLEGVASWGYVIIALKSAPSDFCWQETDDQIRSMEWIKTSKFADIIDYGKKTGLLGHSMGGAATHLSANNADAVTAYNIGAAVALHPVYVAGSSKIPILYGTGSNDTVLPPSSVKPQYDATQGVAKVYANIEGATHFEPNTVPPNRWTDYTKAFFDCHLSDSEEGCNVIFGSGENSLCSGEVAMTECIFDGAPSSQDN</sequence>
<feature type="chain" id="PRO_5040856877" description="PET hydrolase/cutinase-like domain-containing protein" evidence="1">
    <location>
        <begin position="23"/>
        <end position="282"/>
    </location>
</feature>
<evidence type="ECO:0000313" key="4">
    <source>
        <dbReference type="Proteomes" id="UP001165085"/>
    </source>
</evidence>
<feature type="domain" description="PET hydrolase/cutinase-like" evidence="2">
    <location>
        <begin position="25"/>
        <end position="227"/>
    </location>
</feature>
<dbReference type="Gene3D" id="3.40.50.1820">
    <property type="entry name" value="alpha/beta hydrolase"/>
    <property type="match status" value="1"/>
</dbReference>
<evidence type="ECO:0000313" key="3">
    <source>
        <dbReference type="EMBL" id="GMI02713.1"/>
    </source>
</evidence>
<dbReference type="PANTHER" id="PTHR33428:SF14">
    <property type="entry name" value="CARBOXYLESTERASE TYPE B DOMAIN-CONTAINING PROTEIN"/>
    <property type="match status" value="1"/>
</dbReference>
<accession>A0A9W7CBH4</accession>
<keyword evidence="1" id="KW-0732">Signal</keyword>
<evidence type="ECO:0000259" key="2">
    <source>
        <dbReference type="Pfam" id="PF12740"/>
    </source>
</evidence>
<dbReference type="PROSITE" id="PS51257">
    <property type="entry name" value="PROKAR_LIPOPROTEIN"/>
    <property type="match status" value="1"/>
</dbReference>
<dbReference type="InterPro" id="IPR029058">
    <property type="entry name" value="AB_hydrolase_fold"/>
</dbReference>
<comment type="caution">
    <text evidence="3">The sequence shown here is derived from an EMBL/GenBank/DDBJ whole genome shotgun (WGS) entry which is preliminary data.</text>
</comment>
<protein>
    <recommendedName>
        <fullName evidence="2">PET hydrolase/cutinase-like domain-containing protein</fullName>
    </recommendedName>
</protein>
<evidence type="ECO:0000256" key="1">
    <source>
        <dbReference type="SAM" id="SignalP"/>
    </source>
</evidence>
<dbReference type="InterPro" id="IPR041127">
    <property type="entry name" value="PET_hydrolase/cutinase-like"/>
</dbReference>
<dbReference type="PANTHER" id="PTHR33428">
    <property type="entry name" value="CHLOROPHYLLASE-2, CHLOROPLASTIC"/>
    <property type="match status" value="1"/>
</dbReference>
<dbReference type="Pfam" id="PF12740">
    <property type="entry name" value="PETase"/>
    <property type="match status" value="1"/>
</dbReference>
<dbReference type="Proteomes" id="UP001165085">
    <property type="component" value="Unassembled WGS sequence"/>
</dbReference>
<dbReference type="EMBL" id="BRXY01000629">
    <property type="protein sequence ID" value="GMI02713.1"/>
    <property type="molecule type" value="Genomic_DNA"/>
</dbReference>
<gene>
    <name evidence="3" type="ORF">TrST_g11826</name>
</gene>
<keyword evidence="4" id="KW-1185">Reference proteome</keyword>
<dbReference type="OrthoDB" id="2093222at2759"/>